<evidence type="ECO:0000313" key="2">
    <source>
        <dbReference type="EMBL" id="MEX5717502.1"/>
    </source>
</evidence>
<keyword evidence="3" id="KW-1185">Reference proteome</keyword>
<gene>
    <name evidence="2" type="ORF">ABQ292_03860</name>
</gene>
<accession>A0ABV3XAC9</accession>
<sequence length="68" mass="7531">MFLLILVVAVVVVVLVVRATAAAGSELRQQRPASRPRPTQVTRPVAPDDDPEFLRELGRRVRRDDSPA</sequence>
<feature type="compositionally biased region" description="Basic and acidic residues" evidence="1">
    <location>
        <begin position="52"/>
        <end position="68"/>
    </location>
</feature>
<name>A0ABV3XAC9_9ACTN</name>
<protein>
    <recommendedName>
        <fullName evidence="4">Secreted protein</fullName>
    </recommendedName>
</protein>
<dbReference type="RefSeq" id="WP_369203399.1">
    <property type="nucleotide sequence ID" value="NZ_JBFNXQ010000007.1"/>
</dbReference>
<organism evidence="2 3">
    <name type="scientific">Geodermatophilus maliterrae</name>
    <dbReference type="NCBI Taxonomy" id="3162531"/>
    <lineage>
        <taxon>Bacteria</taxon>
        <taxon>Bacillati</taxon>
        <taxon>Actinomycetota</taxon>
        <taxon>Actinomycetes</taxon>
        <taxon>Geodermatophilales</taxon>
        <taxon>Geodermatophilaceae</taxon>
        <taxon>Geodermatophilus</taxon>
    </lineage>
</organism>
<dbReference type="EMBL" id="JBFNXQ010000007">
    <property type="protein sequence ID" value="MEX5717502.1"/>
    <property type="molecule type" value="Genomic_DNA"/>
</dbReference>
<dbReference type="Proteomes" id="UP001560045">
    <property type="component" value="Unassembled WGS sequence"/>
</dbReference>
<evidence type="ECO:0008006" key="4">
    <source>
        <dbReference type="Google" id="ProtNLM"/>
    </source>
</evidence>
<feature type="region of interest" description="Disordered" evidence="1">
    <location>
        <begin position="24"/>
        <end position="68"/>
    </location>
</feature>
<comment type="caution">
    <text evidence="2">The sequence shown here is derived from an EMBL/GenBank/DDBJ whole genome shotgun (WGS) entry which is preliminary data.</text>
</comment>
<evidence type="ECO:0000313" key="3">
    <source>
        <dbReference type="Proteomes" id="UP001560045"/>
    </source>
</evidence>
<proteinExistence type="predicted"/>
<evidence type="ECO:0000256" key="1">
    <source>
        <dbReference type="SAM" id="MobiDB-lite"/>
    </source>
</evidence>
<reference evidence="2 3" key="1">
    <citation type="submission" date="2024-06" db="EMBL/GenBank/DDBJ databases">
        <title>Draft genome sequence of Geodermatophilus badlandi, a novel member of the Geodermatophilaceae isolated from badland sedimentary rocks in the Red desert, Wyoming, USA.</title>
        <authorList>
            <person name="Ben Tekaya S."/>
            <person name="Nouioui I."/>
            <person name="Flores G.M."/>
            <person name="Shaal M.N."/>
            <person name="Bredoire F."/>
            <person name="Basile F."/>
            <person name="Van Diepen L."/>
            <person name="Ward N.L."/>
        </authorList>
    </citation>
    <scope>NUCLEOTIDE SEQUENCE [LARGE SCALE GENOMIC DNA]</scope>
    <source>
        <strain evidence="2 3">WL48A</strain>
    </source>
</reference>